<dbReference type="SMART" id="SM00487">
    <property type="entry name" value="DEXDc"/>
    <property type="match status" value="1"/>
</dbReference>
<dbReference type="InterPro" id="IPR014001">
    <property type="entry name" value="Helicase_ATP-bd"/>
</dbReference>
<dbReference type="InterPro" id="IPR001650">
    <property type="entry name" value="Helicase_C-like"/>
</dbReference>
<reference evidence="9" key="1">
    <citation type="journal article" date="2019" name="Int. J. Syst. Evol. Microbiol.">
        <title>The Global Catalogue of Microorganisms (GCM) 10K type strain sequencing project: providing services to taxonomists for standard genome sequencing and annotation.</title>
        <authorList>
            <consortium name="The Broad Institute Genomics Platform"/>
            <consortium name="The Broad Institute Genome Sequencing Center for Infectious Disease"/>
            <person name="Wu L."/>
            <person name="Ma J."/>
        </authorList>
    </citation>
    <scope>NUCLEOTIDE SEQUENCE [LARGE SCALE GENOMIC DNA]</scope>
    <source>
        <strain evidence="9">TISTR 1514</strain>
    </source>
</reference>
<evidence type="ECO:0000313" key="8">
    <source>
        <dbReference type="EMBL" id="MFD2759047.1"/>
    </source>
</evidence>
<dbReference type="Proteomes" id="UP001597492">
    <property type="component" value="Unassembled WGS sequence"/>
</dbReference>
<dbReference type="Pfam" id="PF08482">
    <property type="entry name" value="HrpB_C"/>
    <property type="match status" value="1"/>
</dbReference>
<dbReference type="PANTHER" id="PTHR43519:SF1">
    <property type="entry name" value="ATP-DEPENDENT RNA HELICASE HRPB"/>
    <property type="match status" value="1"/>
</dbReference>
<protein>
    <submittedName>
        <fullName evidence="8">ATP-dependent helicase HrpB</fullName>
        <ecNumber evidence="8">3.6.4.13</ecNumber>
    </submittedName>
</protein>
<dbReference type="InterPro" id="IPR027417">
    <property type="entry name" value="P-loop_NTPase"/>
</dbReference>
<evidence type="ECO:0000256" key="4">
    <source>
        <dbReference type="ARBA" id="ARBA00022840"/>
    </source>
</evidence>
<evidence type="ECO:0000313" key="9">
    <source>
        <dbReference type="Proteomes" id="UP001597492"/>
    </source>
</evidence>
<evidence type="ECO:0000256" key="2">
    <source>
        <dbReference type="ARBA" id="ARBA00022801"/>
    </source>
</evidence>
<dbReference type="PROSITE" id="PS00690">
    <property type="entry name" value="DEAH_ATP_HELICASE"/>
    <property type="match status" value="1"/>
</dbReference>
<dbReference type="InterPro" id="IPR010225">
    <property type="entry name" value="HrpB"/>
</dbReference>
<dbReference type="Gene3D" id="3.40.50.300">
    <property type="entry name" value="P-loop containing nucleotide triphosphate hydrolases"/>
    <property type="match status" value="2"/>
</dbReference>
<dbReference type="CDD" id="cd18791">
    <property type="entry name" value="SF2_C_RHA"/>
    <property type="match status" value="1"/>
</dbReference>
<gene>
    <name evidence="8" type="primary">hrpB</name>
    <name evidence="8" type="ORF">ACFSW7_11740</name>
</gene>
<evidence type="ECO:0000259" key="6">
    <source>
        <dbReference type="PROSITE" id="PS51192"/>
    </source>
</evidence>
<organism evidence="8 9">
    <name type="scientific">Gulosibacter faecalis</name>
    <dbReference type="NCBI Taxonomy" id="272240"/>
    <lineage>
        <taxon>Bacteria</taxon>
        <taxon>Bacillati</taxon>
        <taxon>Actinomycetota</taxon>
        <taxon>Actinomycetes</taxon>
        <taxon>Micrococcales</taxon>
        <taxon>Microbacteriaceae</taxon>
        <taxon>Gulosibacter</taxon>
    </lineage>
</organism>
<dbReference type="PROSITE" id="PS51194">
    <property type="entry name" value="HELICASE_CTER"/>
    <property type="match status" value="1"/>
</dbReference>
<dbReference type="InterPro" id="IPR007502">
    <property type="entry name" value="Helicase-assoc_dom"/>
</dbReference>
<feature type="domain" description="Helicase ATP-binding" evidence="6">
    <location>
        <begin position="27"/>
        <end position="189"/>
    </location>
</feature>
<feature type="domain" description="Helicase C-terminal" evidence="7">
    <location>
        <begin position="216"/>
        <end position="387"/>
    </location>
</feature>
<sequence length="841" mass="89275">MPQDTPFDLVRIGRGLPAAGLVGQLGASLAEPGSRAVVAAPPGSGKTTVVPPAVAELVGAGSRVVVTQPRRVATRAAAARLAELTGTPLGELVGYSVRGERKLERGARIEFVTAGLLVRRLLADPELPGVAAVVLDEVHERSLDGDLAVGLLGEVAQLRDDLRLVAMSATLDAERWATLLDAEVCEVEVAPHPLEVRWAPPPRDAPALDARGVTRGFLDHVTRVTADAFSALTDPAASALVFVPGGREVDAVVTGLRARGMDAAPLTGSLSLAEQQRVLRPTGRGRVIVATSIAETSLTVPDVRLVVDSGLAREPRVDLARDMPQLVTVSVSRAAATQRAGRAARVGPGTAIRCLAELDWARLPREATPEIETADLAPMALTLAAWGTPDRADLPLPEAPPAAALRRAQTTLRSLGALDDRGITPLGRRLATIPAHPRIARALVDSARDLGPRRAAEYAAALESDRRAPGADLAKLLRDLRAEHGGAGARWRADAKRLASLVPERTGAGAGDRMSDDAGLAQFVALAYPERLARARGGGYQLASGTGATIPPGSPLAGQPWLAVAEVARATTRDGSGAVIRQAIPIDEATALAAAETLLHEEVDTRWEGGRVRASHRELLGAIVLRESPQRPDEAAARDCVAREIARTGLGMLTWRDAAARLRRRLALLHRVLGAPWPDVDDRALLARLDEWFVPELDRLAGGTAASAIDLLDPLRRLLPWPEAGRLDELAPESLEVPTGSRVQLQYPEVGDDGPPVLAVKLQECFGLVETPRIAEGRVPVLLHLLSPARRPLAVTDDLASFWAGPYAQVRAEMRGRYPKHPWPDDPLTALPMRGTKRSGR</sequence>
<accession>A0ABW5UZB0</accession>
<evidence type="ECO:0000256" key="1">
    <source>
        <dbReference type="ARBA" id="ARBA00022741"/>
    </source>
</evidence>
<dbReference type="Pfam" id="PF00270">
    <property type="entry name" value="DEAD"/>
    <property type="match status" value="1"/>
</dbReference>
<dbReference type="SMART" id="SM00847">
    <property type="entry name" value="HA2"/>
    <property type="match status" value="1"/>
</dbReference>
<dbReference type="RefSeq" id="WP_019617371.1">
    <property type="nucleotide sequence ID" value="NZ_JBHUNE010000008.1"/>
</dbReference>
<dbReference type="EMBL" id="JBHUNE010000008">
    <property type="protein sequence ID" value="MFD2759047.1"/>
    <property type="molecule type" value="Genomic_DNA"/>
</dbReference>
<keyword evidence="9" id="KW-1185">Reference proteome</keyword>
<dbReference type="PROSITE" id="PS51192">
    <property type="entry name" value="HELICASE_ATP_BIND_1"/>
    <property type="match status" value="1"/>
</dbReference>
<feature type="region of interest" description="Disordered" evidence="5">
    <location>
        <begin position="821"/>
        <end position="841"/>
    </location>
</feature>
<dbReference type="InterPro" id="IPR013689">
    <property type="entry name" value="RNA_helicase_ATP-dep_HrpB_C"/>
</dbReference>
<evidence type="ECO:0000256" key="5">
    <source>
        <dbReference type="SAM" id="MobiDB-lite"/>
    </source>
</evidence>
<name>A0ABW5UZB0_9MICO</name>
<dbReference type="GO" id="GO:0016787">
    <property type="term" value="F:hydrolase activity"/>
    <property type="evidence" value="ECO:0007669"/>
    <property type="project" value="UniProtKB-KW"/>
</dbReference>
<keyword evidence="1" id="KW-0547">Nucleotide-binding</keyword>
<dbReference type="SMART" id="SM00490">
    <property type="entry name" value="HELICc"/>
    <property type="match status" value="1"/>
</dbReference>
<keyword evidence="3 8" id="KW-0347">Helicase</keyword>
<proteinExistence type="predicted"/>
<dbReference type="SUPFAM" id="SSF52540">
    <property type="entry name" value="P-loop containing nucleoside triphosphate hydrolases"/>
    <property type="match status" value="1"/>
</dbReference>
<dbReference type="EC" id="3.6.4.13" evidence="8"/>
<dbReference type="Pfam" id="PF00271">
    <property type="entry name" value="Helicase_C"/>
    <property type="match status" value="1"/>
</dbReference>
<dbReference type="InterPro" id="IPR011545">
    <property type="entry name" value="DEAD/DEAH_box_helicase_dom"/>
</dbReference>
<keyword evidence="2 8" id="KW-0378">Hydrolase</keyword>
<evidence type="ECO:0000259" key="7">
    <source>
        <dbReference type="PROSITE" id="PS51194"/>
    </source>
</evidence>
<dbReference type="PANTHER" id="PTHR43519">
    <property type="entry name" value="ATP-DEPENDENT RNA HELICASE HRPB"/>
    <property type="match status" value="1"/>
</dbReference>
<dbReference type="GO" id="GO:0003724">
    <property type="term" value="F:RNA helicase activity"/>
    <property type="evidence" value="ECO:0007669"/>
    <property type="project" value="UniProtKB-EC"/>
</dbReference>
<dbReference type="NCBIfam" id="TIGR01970">
    <property type="entry name" value="DEAH_box_HrpB"/>
    <property type="match status" value="1"/>
</dbReference>
<evidence type="ECO:0000256" key="3">
    <source>
        <dbReference type="ARBA" id="ARBA00022806"/>
    </source>
</evidence>
<dbReference type="InterPro" id="IPR002464">
    <property type="entry name" value="DNA/RNA_helicase_DEAH_CS"/>
</dbReference>
<keyword evidence="4" id="KW-0067">ATP-binding</keyword>
<dbReference type="Gene3D" id="1.20.120.1080">
    <property type="match status" value="1"/>
</dbReference>
<dbReference type="PIRSF" id="PIRSF005496">
    <property type="entry name" value="ATP_hel_hrpB"/>
    <property type="match status" value="1"/>
</dbReference>
<comment type="caution">
    <text evidence="8">The sequence shown here is derived from an EMBL/GenBank/DDBJ whole genome shotgun (WGS) entry which is preliminary data.</text>
</comment>